<evidence type="ECO:0000313" key="2">
    <source>
        <dbReference type="Proteomes" id="UP000198701"/>
    </source>
</evidence>
<keyword evidence="2" id="KW-1185">Reference proteome</keyword>
<proteinExistence type="predicted"/>
<gene>
    <name evidence="1" type="ORF">SAMN05216282_1363</name>
</gene>
<organism evidence="1 2">
    <name type="scientific">Cryobacterium psychrotolerans</name>
    <dbReference type="NCBI Taxonomy" id="386301"/>
    <lineage>
        <taxon>Bacteria</taxon>
        <taxon>Bacillati</taxon>
        <taxon>Actinomycetota</taxon>
        <taxon>Actinomycetes</taxon>
        <taxon>Micrococcales</taxon>
        <taxon>Microbacteriaceae</taxon>
        <taxon>Cryobacterium</taxon>
    </lineage>
</organism>
<dbReference type="AlphaFoldDB" id="A0A1G9HQZ2"/>
<name>A0A1G9HQZ2_9MICO</name>
<protein>
    <submittedName>
        <fullName evidence="1">Uncharacterized protein</fullName>
    </submittedName>
</protein>
<accession>A0A1G9HQZ2</accession>
<dbReference type="EMBL" id="FNFU01000036">
    <property type="protein sequence ID" value="SDL15378.1"/>
    <property type="molecule type" value="Genomic_DNA"/>
</dbReference>
<dbReference type="RefSeq" id="WP_135109401.1">
    <property type="nucleotide sequence ID" value="NZ_FNFU01000036.1"/>
</dbReference>
<dbReference type="Proteomes" id="UP000198701">
    <property type="component" value="Unassembled WGS sequence"/>
</dbReference>
<evidence type="ECO:0000313" key="1">
    <source>
        <dbReference type="EMBL" id="SDL15378.1"/>
    </source>
</evidence>
<reference evidence="1 2" key="1">
    <citation type="submission" date="2016-10" db="EMBL/GenBank/DDBJ databases">
        <authorList>
            <person name="de Groot N.N."/>
        </authorList>
    </citation>
    <scope>NUCLEOTIDE SEQUENCE [LARGE SCALE GENOMIC DNA]</scope>
    <source>
        <strain evidence="1 2">CGMCC 1.5382</strain>
    </source>
</reference>
<sequence>MMAHHRRVVAPAYVGSSPTVEFAVARHAHGGRACRLLAPALLGFELRVPRSSAAERSDFGGTTSSVVFEAI</sequence>